<dbReference type="HAMAP" id="MF_00175">
    <property type="entry name" value="ClpX"/>
    <property type="match status" value="1"/>
</dbReference>
<evidence type="ECO:0000259" key="8">
    <source>
        <dbReference type="PROSITE" id="PS51902"/>
    </source>
</evidence>
<proteinExistence type="inferred from homology"/>
<dbReference type="InterPro" id="IPR027417">
    <property type="entry name" value="P-loop_NTPase"/>
</dbReference>
<dbReference type="InterPro" id="IPR050052">
    <property type="entry name" value="ATP-dep_Clp_protease_ClpX"/>
</dbReference>
<dbReference type="GO" id="GO:0005524">
    <property type="term" value="F:ATP binding"/>
    <property type="evidence" value="ECO:0007669"/>
    <property type="project" value="UniProtKB-KW"/>
</dbReference>
<keyword evidence="3 6" id="KW-0862">Zinc</keyword>
<dbReference type="InterPro" id="IPR004487">
    <property type="entry name" value="Clp_protease_ATP-bd_su_ClpX"/>
</dbReference>
<feature type="binding site" evidence="6 7">
    <location>
        <position position="15"/>
    </location>
    <ligand>
        <name>Zn(2+)</name>
        <dbReference type="ChEBI" id="CHEBI:29105"/>
    </ligand>
</feature>
<comment type="caution">
    <text evidence="9">The sequence shown here is derived from an EMBL/GenBank/DDBJ whole genome shotgun (WGS) entry which is preliminary data.</text>
</comment>
<dbReference type="NCBIfam" id="TIGR00382">
    <property type="entry name" value="clpX"/>
    <property type="match status" value="1"/>
</dbReference>
<dbReference type="Gene3D" id="6.20.220.10">
    <property type="entry name" value="ClpX chaperone, C4-type zinc finger domain"/>
    <property type="match status" value="1"/>
</dbReference>
<gene>
    <name evidence="6 9" type="primary">clpX</name>
    <name evidence="9" type="ORF">ACFQQL_08785</name>
</gene>
<comment type="similarity">
    <text evidence="6 7">Belongs to the ClpX chaperone family.</text>
</comment>
<dbReference type="InterPro" id="IPR003959">
    <property type="entry name" value="ATPase_AAA_core"/>
</dbReference>
<feature type="domain" description="ClpX-type ZB" evidence="8">
    <location>
        <begin position="1"/>
        <end position="53"/>
    </location>
</feature>
<dbReference type="CDD" id="cd19497">
    <property type="entry name" value="RecA-like_ClpX"/>
    <property type="match status" value="1"/>
</dbReference>
<dbReference type="SMART" id="SM00994">
    <property type="entry name" value="zf-C4_ClpX"/>
    <property type="match status" value="1"/>
</dbReference>
<dbReference type="EMBL" id="JBHTCQ010000001">
    <property type="protein sequence ID" value="MFC7405200.1"/>
    <property type="molecule type" value="Genomic_DNA"/>
</dbReference>
<dbReference type="SUPFAM" id="SSF52540">
    <property type="entry name" value="P-loop containing nucleoside triphosphate hydrolases"/>
    <property type="match status" value="1"/>
</dbReference>
<dbReference type="InterPro" id="IPR059188">
    <property type="entry name" value="Znf_CLPX-like"/>
</dbReference>
<evidence type="ECO:0000313" key="9">
    <source>
        <dbReference type="EMBL" id="MFC7405200.1"/>
    </source>
</evidence>
<dbReference type="InterPro" id="IPR003593">
    <property type="entry name" value="AAA+_ATPase"/>
</dbReference>
<keyword evidence="10" id="KW-1185">Reference proteome</keyword>
<evidence type="ECO:0000256" key="7">
    <source>
        <dbReference type="PROSITE-ProRule" id="PRU01250"/>
    </source>
</evidence>
<keyword evidence="1 6" id="KW-0479">Metal-binding</keyword>
<dbReference type="GO" id="GO:0008233">
    <property type="term" value="F:peptidase activity"/>
    <property type="evidence" value="ECO:0007669"/>
    <property type="project" value="UniProtKB-KW"/>
</dbReference>
<dbReference type="PROSITE" id="PS51902">
    <property type="entry name" value="CLPX_ZB"/>
    <property type="match status" value="1"/>
</dbReference>
<keyword evidence="9" id="KW-0378">Hydrolase</keyword>
<keyword evidence="2 6" id="KW-0547">Nucleotide-binding</keyword>
<dbReference type="InterPro" id="IPR010603">
    <property type="entry name" value="Znf_CppX_C4"/>
</dbReference>
<feature type="binding site" evidence="6 7">
    <location>
        <position position="37"/>
    </location>
    <ligand>
        <name>Zn(2+)</name>
        <dbReference type="ChEBI" id="CHEBI:29105"/>
    </ligand>
</feature>
<feature type="binding site" evidence="6 7">
    <location>
        <position position="34"/>
    </location>
    <ligand>
        <name>Zn(2+)</name>
        <dbReference type="ChEBI" id="CHEBI:29105"/>
    </ligand>
</feature>
<dbReference type="SMART" id="SM01086">
    <property type="entry name" value="ClpB_D2-small"/>
    <property type="match status" value="1"/>
</dbReference>
<comment type="function">
    <text evidence="6">ATP-dependent specificity component of the Clp protease. It directs the protease to specific substrates. Can perform chaperone functions in the absence of ClpP.</text>
</comment>
<evidence type="ECO:0000256" key="1">
    <source>
        <dbReference type="ARBA" id="ARBA00022723"/>
    </source>
</evidence>
<dbReference type="PANTHER" id="PTHR48102:SF7">
    <property type="entry name" value="ATP-DEPENDENT CLP PROTEASE ATP-BINDING SUBUNIT CLPX-LIKE, MITOCHONDRIAL"/>
    <property type="match status" value="1"/>
</dbReference>
<dbReference type="RefSeq" id="WP_382393315.1">
    <property type="nucleotide sequence ID" value="NZ_JBHTCQ010000001.1"/>
</dbReference>
<dbReference type="Gene3D" id="3.40.50.300">
    <property type="entry name" value="P-loop containing nucleotide triphosphate hydrolases"/>
    <property type="match status" value="1"/>
</dbReference>
<feature type="binding site" evidence="6">
    <location>
        <begin position="120"/>
        <end position="127"/>
    </location>
    <ligand>
        <name>ATP</name>
        <dbReference type="ChEBI" id="CHEBI:30616"/>
    </ligand>
</feature>
<evidence type="ECO:0000256" key="3">
    <source>
        <dbReference type="ARBA" id="ARBA00022833"/>
    </source>
</evidence>
<dbReference type="PANTHER" id="PTHR48102">
    <property type="entry name" value="ATP-DEPENDENT CLP PROTEASE ATP-BINDING SUBUNIT CLPX-LIKE, MITOCHONDRIAL-RELATED"/>
    <property type="match status" value="1"/>
</dbReference>
<reference evidence="10" key="1">
    <citation type="journal article" date="2019" name="Int. J. Syst. Evol. Microbiol.">
        <title>The Global Catalogue of Microorganisms (GCM) 10K type strain sequencing project: providing services to taxonomists for standard genome sequencing and annotation.</title>
        <authorList>
            <consortium name="The Broad Institute Genomics Platform"/>
            <consortium name="The Broad Institute Genome Sequencing Center for Infectious Disease"/>
            <person name="Wu L."/>
            <person name="Ma J."/>
        </authorList>
    </citation>
    <scope>NUCLEOTIDE SEQUENCE [LARGE SCALE GENOMIC DNA]</scope>
    <source>
        <strain evidence="10">JCM 1490</strain>
    </source>
</reference>
<sequence>MARGEGADLLKCSFCGKSQKQVKKLIAGPGVYICDECIDLCNEIIDEELAEASELGLVDLPKPREIFEFLEDYIVGQERAKRALAVAVYNHYKRVQAAESGERDESTVEIAKSNILLIGPTGTGKTYLAQTLAKMLNVPFAIADATALTEAGYVGEDVENILLKLIQAADFDVKKAEKGIIYIDEIDKIARKSENPSITRDVSGEGVQQALLKIIEGTQASVPPQGGRKHPHQEFLQIDTTNVLFIVAGAFAGLEEIISARVGRRGIGFGAPLRSADDEVDLFSEVRPEDLHKFGLIPEFVGRLPVVATVPKLDQEALVRILTEPKNAFVKQYERMFEIDGVELEFTDDALEAIADQALLRGTGARGLRAIMEEVLRDVMFEVPSRDDVARVVVNREVVLENVNPTLVPRSKAKRRTPREKSA</sequence>
<dbReference type="InterPro" id="IPR046425">
    <property type="entry name" value="ClpX_bact"/>
</dbReference>
<evidence type="ECO:0000256" key="2">
    <source>
        <dbReference type="ARBA" id="ARBA00022741"/>
    </source>
</evidence>
<evidence type="ECO:0000256" key="6">
    <source>
        <dbReference type="HAMAP-Rule" id="MF_00175"/>
    </source>
</evidence>
<dbReference type="Gene3D" id="1.10.8.60">
    <property type="match status" value="1"/>
</dbReference>
<dbReference type="SUPFAM" id="SSF57716">
    <property type="entry name" value="Glucocorticoid receptor-like (DNA-binding domain)"/>
    <property type="match status" value="1"/>
</dbReference>
<dbReference type="Pfam" id="PF07724">
    <property type="entry name" value="AAA_2"/>
    <property type="match status" value="1"/>
</dbReference>
<feature type="binding site" evidence="6 7">
    <location>
        <position position="12"/>
    </location>
    <ligand>
        <name>Zn(2+)</name>
        <dbReference type="ChEBI" id="CHEBI:29105"/>
    </ligand>
</feature>
<dbReference type="GO" id="GO:0006508">
    <property type="term" value="P:proteolysis"/>
    <property type="evidence" value="ECO:0007669"/>
    <property type="project" value="UniProtKB-KW"/>
</dbReference>
<accession>A0ABW2Q6R7</accession>
<dbReference type="NCBIfam" id="NF003745">
    <property type="entry name" value="PRK05342.1"/>
    <property type="match status" value="1"/>
</dbReference>
<evidence type="ECO:0000313" key="10">
    <source>
        <dbReference type="Proteomes" id="UP001596455"/>
    </source>
</evidence>
<name>A0ABW2Q6R7_9MICO</name>
<dbReference type="Pfam" id="PF06689">
    <property type="entry name" value="zf-C4_ClpX"/>
    <property type="match status" value="1"/>
</dbReference>
<dbReference type="Proteomes" id="UP001596455">
    <property type="component" value="Unassembled WGS sequence"/>
</dbReference>
<dbReference type="InterPro" id="IPR019489">
    <property type="entry name" value="Clp_ATPase_C"/>
</dbReference>
<dbReference type="SMART" id="SM00382">
    <property type="entry name" value="AAA"/>
    <property type="match status" value="1"/>
</dbReference>
<comment type="subunit">
    <text evidence="6">Component of the ClpX-ClpP complex. Forms a hexameric ring that, in the presence of ATP, binds to fourteen ClpP subunits assembled into a disk-like structure with a central cavity, resembling the structure of eukaryotic proteasomes.</text>
</comment>
<organism evidence="9 10">
    <name type="scientific">Georgenia alba</name>
    <dbReference type="NCBI Taxonomy" id="2233858"/>
    <lineage>
        <taxon>Bacteria</taxon>
        <taxon>Bacillati</taxon>
        <taxon>Actinomycetota</taxon>
        <taxon>Actinomycetes</taxon>
        <taxon>Micrococcales</taxon>
        <taxon>Bogoriellaceae</taxon>
        <taxon>Georgenia</taxon>
    </lineage>
</organism>
<keyword evidence="9" id="KW-0645">Protease</keyword>
<protein>
    <recommendedName>
        <fullName evidence="6">ATP-dependent Clp protease ATP-binding subunit ClpX</fullName>
    </recommendedName>
</protein>
<keyword evidence="4 6" id="KW-0067">ATP-binding</keyword>
<dbReference type="Pfam" id="PF10431">
    <property type="entry name" value="ClpB_D2-small"/>
    <property type="match status" value="1"/>
</dbReference>
<dbReference type="InterPro" id="IPR038366">
    <property type="entry name" value="Znf_CppX_C4_sf"/>
</dbReference>
<evidence type="ECO:0000256" key="4">
    <source>
        <dbReference type="ARBA" id="ARBA00022840"/>
    </source>
</evidence>
<keyword evidence="5 6" id="KW-0143">Chaperone</keyword>
<evidence type="ECO:0000256" key="5">
    <source>
        <dbReference type="ARBA" id="ARBA00023186"/>
    </source>
</evidence>